<evidence type="ECO:0000313" key="9">
    <source>
        <dbReference type="Proteomes" id="UP000214603"/>
    </source>
</evidence>
<dbReference type="SUPFAM" id="SSF51182">
    <property type="entry name" value="RmlC-like cupins"/>
    <property type="match status" value="1"/>
</dbReference>
<proteinExistence type="predicted"/>
<gene>
    <name evidence="8" type="ORF">CEY11_23800</name>
</gene>
<keyword evidence="5" id="KW-0804">Transcription</keyword>
<evidence type="ECO:0000256" key="5">
    <source>
        <dbReference type="ARBA" id="ARBA00023163"/>
    </source>
</evidence>
<dbReference type="PROSITE" id="PS01124">
    <property type="entry name" value="HTH_ARAC_FAMILY_2"/>
    <property type="match status" value="1"/>
</dbReference>
<evidence type="ECO:0000256" key="4">
    <source>
        <dbReference type="ARBA" id="ARBA00023159"/>
    </source>
</evidence>
<dbReference type="InterPro" id="IPR003313">
    <property type="entry name" value="AraC-bd"/>
</dbReference>
<keyword evidence="1" id="KW-0678">Repressor</keyword>
<dbReference type="Pfam" id="PF02311">
    <property type="entry name" value="AraC_binding"/>
    <property type="match status" value="1"/>
</dbReference>
<dbReference type="GO" id="GO:0043565">
    <property type="term" value="F:sequence-specific DNA binding"/>
    <property type="evidence" value="ECO:0007669"/>
    <property type="project" value="InterPro"/>
</dbReference>
<evidence type="ECO:0000256" key="1">
    <source>
        <dbReference type="ARBA" id="ARBA00022491"/>
    </source>
</evidence>
<keyword evidence="4" id="KW-0010">Activator</keyword>
<protein>
    <submittedName>
        <fullName evidence="8">AraC family transcriptional regulator</fullName>
    </submittedName>
</protein>
<feature type="region of interest" description="Disordered" evidence="6">
    <location>
        <begin position="1"/>
        <end position="25"/>
    </location>
</feature>
<keyword evidence="2" id="KW-0805">Transcription regulation</keyword>
<dbReference type="InterPro" id="IPR009057">
    <property type="entry name" value="Homeodomain-like_sf"/>
</dbReference>
<evidence type="ECO:0000256" key="3">
    <source>
        <dbReference type="ARBA" id="ARBA00023125"/>
    </source>
</evidence>
<sequence>MKYRSTDTGPPRQGESESPGALPRPVYGHMESLANRVIAHRHRHLWIQLSYATQGVIEVQTPTGLFYATPRQAVWIAAGTPHKTRCAPGTEIRSLYIEPAGVAQEAVRGACCVLEVGPLLRELIRAFGLLPAEYREDGAGGRLAAVLLDQLAAAPQAALVLPLPADAGLRRICLAMQAHPGRPADLAHWAGELGVSGKTLSRMFMRQTGLSFRLWRQRLRLLAALPALERGQRVTDVSLDCGYESVSAFIAAFRGQFGRTPGDYFGAAA</sequence>
<dbReference type="PANTHER" id="PTHR11019">
    <property type="entry name" value="HTH-TYPE TRANSCRIPTIONAL REGULATOR NIMR"/>
    <property type="match status" value="1"/>
</dbReference>
<dbReference type="InterPro" id="IPR020449">
    <property type="entry name" value="Tscrpt_reg_AraC-type_HTH"/>
</dbReference>
<dbReference type="RefSeq" id="WP_088605927.1">
    <property type="nucleotide sequence ID" value="NZ_NJIH01000019.1"/>
</dbReference>
<dbReference type="Proteomes" id="UP000214603">
    <property type="component" value="Unassembled WGS sequence"/>
</dbReference>
<reference evidence="9" key="1">
    <citation type="submission" date="2017-06" db="EMBL/GenBank/DDBJ databases">
        <title>Herbaspirillum phytohormonus sp. nov., isolated from the root nodule of Robinia pseudoacacia in lead-zinc mine.</title>
        <authorList>
            <person name="Fan M."/>
            <person name="Lin Y."/>
        </authorList>
    </citation>
    <scope>NUCLEOTIDE SEQUENCE [LARGE SCALE GENOMIC DNA]</scope>
    <source>
        <strain evidence="9">SC-089</strain>
    </source>
</reference>
<comment type="caution">
    <text evidence="8">The sequence shown here is derived from an EMBL/GenBank/DDBJ whole genome shotgun (WGS) entry which is preliminary data.</text>
</comment>
<dbReference type="AlphaFoldDB" id="A0A225LWR1"/>
<dbReference type="InterPro" id="IPR011051">
    <property type="entry name" value="RmlC_Cupin_sf"/>
</dbReference>
<dbReference type="Pfam" id="PF12833">
    <property type="entry name" value="HTH_18"/>
    <property type="match status" value="1"/>
</dbReference>
<keyword evidence="3" id="KW-0238">DNA-binding</keyword>
<accession>A0A225LWR1</accession>
<feature type="domain" description="HTH araC/xylS-type" evidence="7">
    <location>
        <begin position="170"/>
        <end position="267"/>
    </location>
</feature>
<keyword evidence="9" id="KW-1185">Reference proteome</keyword>
<dbReference type="PANTHER" id="PTHR11019:SF159">
    <property type="entry name" value="TRANSCRIPTIONAL REGULATOR-RELATED"/>
    <property type="match status" value="1"/>
</dbReference>
<dbReference type="InterPro" id="IPR018060">
    <property type="entry name" value="HTH_AraC"/>
</dbReference>
<name>A0A225LWR1_9BURK</name>
<dbReference type="CDD" id="cd06124">
    <property type="entry name" value="cupin_NimR-like_N"/>
    <property type="match status" value="1"/>
</dbReference>
<evidence type="ECO:0000259" key="7">
    <source>
        <dbReference type="PROSITE" id="PS01124"/>
    </source>
</evidence>
<dbReference type="SUPFAM" id="SSF46689">
    <property type="entry name" value="Homeodomain-like"/>
    <property type="match status" value="1"/>
</dbReference>
<dbReference type="OrthoDB" id="2536004at2"/>
<dbReference type="Gene3D" id="1.10.10.60">
    <property type="entry name" value="Homeodomain-like"/>
    <property type="match status" value="1"/>
</dbReference>
<organism evidence="8 9">
    <name type="scientific">Candidimonas nitroreducens</name>
    <dbReference type="NCBI Taxonomy" id="683354"/>
    <lineage>
        <taxon>Bacteria</taxon>
        <taxon>Pseudomonadati</taxon>
        <taxon>Pseudomonadota</taxon>
        <taxon>Betaproteobacteria</taxon>
        <taxon>Burkholderiales</taxon>
        <taxon>Alcaligenaceae</taxon>
        <taxon>Candidimonas</taxon>
    </lineage>
</organism>
<dbReference type="FunFam" id="1.10.10.60:FF:000132">
    <property type="entry name" value="AraC family transcriptional regulator"/>
    <property type="match status" value="1"/>
</dbReference>
<evidence type="ECO:0000256" key="6">
    <source>
        <dbReference type="SAM" id="MobiDB-lite"/>
    </source>
</evidence>
<dbReference type="Gene3D" id="2.60.120.10">
    <property type="entry name" value="Jelly Rolls"/>
    <property type="match status" value="1"/>
</dbReference>
<dbReference type="SMART" id="SM00342">
    <property type="entry name" value="HTH_ARAC"/>
    <property type="match status" value="1"/>
</dbReference>
<dbReference type="EMBL" id="NJIH01000019">
    <property type="protein sequence ID" value="OWT53747.1"/>
    <property type="molecule type" value="Genomic_DNA"/>
</dbReference>
<dbReference type="GO" id="GO:0003700">
    <property type="term" value="F:DNA-binding transcription factor activity"/>
    <property type="evidence" value="ECO:0007669"/>
    <property type="project" value="InterPro"/>
</dbReference>
<evidence type="ECO:0000313" key="8">
    <source>
        <dbReference type="EMBL" id="OWT53747.1"/>
    </source>
</evidence>
<evidence type="ECO:0000256" key="2">
    <source>
        <dbReference type="ARBA" id="ARBA00023015"/>
    </source>
</evidence>
<dbReference type="PRINTS" id="PR00032">
    <property type="entry name" value="HTHARAC"/>
</dbReference>
<dbReference type="InterPro" id="IPR014710">
    <property type="entry name" value="RmlC-like_jellyroll"/>
</dbReference>